<dbReference type="PANTHER" id="PTHR35340">
    <property type="entry name" value="PQQ ENZYME REPEAT PROTEIN-RELATED"/>
    <property type="match status" value="1"/>
</dbReference>
<dbReference type="Pfam" id="PF14269">
    <property type="entry name" value="Arylsulfotran_2"/>
    <property type="match status" value="1"/>
</dbReference>
<dbReference type="PANTHER" id="PTHR35340:SF5">
    <property type="entry name" value="ASST-DOMAIN-CONTAINING PROTEIN"/>
    <property type="match status" value="1"/>
</dbReference>
<accession>A0A8H3TZA8</accession>
<dbReference type="Proteomes" id="UP000620104">
    <property type="component" value="Unassembled WGS sequence"/>
</dbReference>
<organism evidence="3 4">
    <name type="scientific">Naganishia liquefaciens</name>
    <dbReference type="NCBI Taxonomy" id="104408"/>
    <lineage>
        <taxon>Eukaryota</taxon>
        <taxon>Fungi</taxon>
        <taxon>Dikarya</taxon>
        <taxon>Basidiomycota</taxon>
        <taxon>Agaricomycotina</taxon>
        <taxon>Tremellomycetes</taxon>
        <taxon>Filobasidiales</taxon>
        <taxon>Filobasidiaceae</taxon>
        <taxon>Naganishia</taxon>
    </lineage>
</organism>
<evidence type="ECO:0000256" key="1">
    <source>
        <dbReference type="SAM" id="MobiDB-lite"/>
    </source>
</evidence>
<gene>
    <name evidence="3" type="ORF">NliqN6_6239</name>
</gene>
<dbReference type="EMBL" id="BLZA01000049">
    <property type="protein sequence ID" value="GHJ89837.1"/>
    <property type="molecule type" value="Genomic_DNA"/>
</dbReference>
<protein>
    <recommendedName>
        <fullName evidence="5">ASST-domain-containing protein</fullName>
    </recommendedName>
</protein>
<dbReference type="InterPro" id="IPR039535">
    <property type="entry name" value="ASST-like"/>
</dbReference>
<feature type="region of interest" description="Disordered" evidence="1">
    <location>
        <begin position="500"/>
        <end position="543"/>
    </location>
</feature>
<proteinExistence type="predicted"/>
<evidence type="ECO:0008006" key="5">
    <source>
        <dbReference type="Google" id="ProtNLM"/>
    </source>
</evidence>
<evidence type="ECO:0000313" key="4">
    <source>
        <dbReference type="Proteomes" id="UP000620104"/>
    </source>
</evidence>
<feature type="chain" id="PRO_5034840085" description="ASST-domain-containing protein" evidence="2">
    <location>
        <begin position="22"/>
        <end position="565"/>
    </location>
</feature>
<comment type="caution">
    <text evidence="3">The sequence shown here is derived from an EMBL/GenBank/DDBJ whole genome shotgun (WGS) entry which is preliminary data.</text>
</comment>
<keyword evidence="4" id="KW-1185">Reference proteome</keyword>
<keyword evidence="2" id="KW-0732">Signal</keyword>
<evidence type="ECO:0000256" key="2">
    <source>
        <dbReference type="SAM" id="SignalP"/>
    </source>
</evidence>
<dbReference type="AlphaFoldDB" id="A0A8H3TZA8"/>
<evidence type="ECO:0000313" key="3">
    <source>
        <dbReference type="EMBL" id="GHJ89837.1"/>
    </source>
</evidence>
<sequence>MHSRRQAFATLAALFASTTSAQNDEAYASGALGPGPYTTFVSSPATPPLWNHVLPINETIKSQLMSGLVFIGPRGTDTHQAAPYIYNQTGELVWDGGVDGYTQTMAYSVQEYQNKPVLAIWQGQFNAGGYGFGYNLLLNQSYQVVGNVTTDLAGLAADIHEFQITANDTALLSAYNTTSMDLTPYGGPAEGYILDGLFQEVDIASGKGLFTWKSLDHVDPAECYVNPGNTGTDALAWDYFHINSVEKDFRGNYLISSRHCHAAYYIDGANGEILWRLGGKNSTFTGAGSEFYFQHDVRFHSSNNSQISIFDNGATSWETSEATARGLLINLDYSNLTATLATEAIPLYNLTVAKSQGNVQIQENGNMMIGWGQMPWLGEHNPAGTPLWAAQFGVGDVQAYRAHRTVWRGYPNTMPSLAIANGSSVGYASWNGATEVATYELLGSNDASAVVSLSNTSAVGRFETNFTIPSTTRYSYYQVRALDAGSEPLGYSEFVSSTNGTTAQPAASQTPAVGAANATTASSSMGTAMATDPASTGRPASSSSKVAGSMWAVIALVATASWQLQ</sequence>
<feature type="compositionally biased region" description="Polar residues" evidence="1">
    <location>
        <begin position="517"/>
        <end position="526"/>
    </location>
</feature>
<feature type="compositionally biased region" description="Low complexity" evidence="1">
    <location>
        <begin position="501"/>
        <end position="512"/>
    </location>
</feature>
<feature type="signal peptide" evidence="2">
    <location>
        <begin position="1"/>
        <end position="21"/>
    </location>
</feature>
<name>A0A8H3TZA8_9TREE</name>
<reference evidence="3" key="1">
    <citation type="submission" date="2020-07" db="EMBL/GenBank/DDBJ databases">
        <title>Draft Genome Sequence of a Deep-Sea Yeast, Naganishia (Cryptococcus) liquefaciens strain N6.</title>
        <authorList>
            <person name="Han Y.W."/>
            <person name="Kajitani R."/>
            <person name="Morimoto H."/>
            <person name="Parhat M."/>
            <person name="Tsubouchi H."/>
            <person name="Bakenova O."/>
            <person name="Ogata M."/>
            <person name="Argunhan B."/>
            <person name="Aoki R."/>
            <person name="Kajiwara S."/>
            <person name="Itoh T."/>
            <person name="Iwasaki H."/>
        </authorList>
    </citation>
    <scope>NUCLEOTIDE SEQUENCE</scope>
    <source>
        <strain evidence="3">N6</strain>
    </source>
</reference>
<dbReference type="OrthoDB" id="5427350at2759"/>
<dbReference type="InterPro" id="IPR053143">
    <property type="entry name" value="Arylsulfate_ST"/>
</dbReference>